<sequence>ATIQNNNDLGNPVESADEGQKSEPSLKRNYTVRSAEEIERCVGGESFDVEDGTSTAEDQNWLGLE</sequence>
<feature type="non-terminal residue" evidence="2">
    <location>
        <position position="1"/>
    </location>
</feature>
<dbReference type="EMBL" id="LXQA011389391">
    <property type="protein sequence ID" value="MCI95523.1"/>
    <property type="molecule type" value="Genomic_DNA"/>
</dbReference>
<evidence type="ECO:0000313" key="2">
    <source>
        <dbReference type="EMBL" id="MCI95523.1"/>
    </source>
</evidence>
<keyword evidence="3" id="KW-1185">Reference proteome</keyword>
<comment type="caution">
    <text evidence="2">The sequence shown here is derived from an EMBL/GenBank/DDBJ whole genome shotgun (WGS) entry which is preliminary data.</text>
</comment>
<dbReference type="AlphaFoldDB" id="A0A392W6X4"/>
<evidence type="ECO:0000256" key="1">
    <source>
        <dbReference type="SAM" id="MobiDB-lite"/>
    </source>
</evidence>
<proteinExistence type="predicted"/>
<feature type="region of interest" description="Disordered" evidence="1">
    <location>
        <begin position="43"/>
        <end position="65"/>
    </location>
</feature>
<reference evidence="2 3" key="1">
    <citation type="journal article" date="2018" name="Front. Plant Sci.">
        <title>Red Clover (Trifolium pratense) and Zigzag Clover (T. medium) - A Picture of Genomic Similarities and Differences.</title>
        <authorList>
            <person name="Dluhosova J."/>
            <person name="Istvanek J."/>
            <person name="Nedelnik J."/>
            <person name="Repkova J."/>
        </authorList>
    </citation>
    <scope>NUCLEOTIDE SEQUENCE [LARGE SCALE GENOMIC DNA]</scope>
    <source>
        <strain evidence="3">cv. 10/8</strain>
        <tissue evidence="2">Leaf</tissue>
    </source>
</reference>
<name>A0A392W6X4_9FABA</name>
<feature type="region of interest" description="Disordered" evidence="1">
    <location>
        <begin position="1"/>
        <end position="31"/>
    </location>
</feature>
<dbReference type="Proteomes" id="UP000265520">
    <property type="component" value="Unassembled WGS sequence"/>
</dbReference>
<organism evidence="2 3">
    <name type="scientific">Trifolium medium</name>
    <dbReference type="NCBI Taxonomy" id="97028"/>
    <lineage>
        <taxon>Eukaryota</taxon>
        <taxon>Viridiplantae</taxon>
        <taxon>Streptophyta</taxon>
        <taxon>Embryophyta</taxon>
        <taxon>Tracheophyta</taxon>
        <taxon>Spermatophyta</taxon>
        <taxon>Magnoliopsida</taxon>
        <taxon>eudicotyledons</taxon>
        <taxon>Gunneridae</taxon>
        <taxon>Pentapetalae</taxon>
        <taxon>rosids</taxon>
        <taxon>fabids</taxon>
        <taxon>Fabales</taxon>
        <taxon>Fabaceae</taxon>
        <taxon>Papilionoideae</taxon>
        <taxon>50 kb inversion clade</taxon>
        <taxon>NPAAA clade</taxon>
        <taxon>Hologalegina</taxon>
        <taxon>IRL clade</taxon>
        <taxon>Trifolieae</taxon>
        <taxon>Trifolium</taxon>
    </lineage>
</organism>
<accession>A0A392W6X4</accession>
<protein>
    <submittedName>
        <fullName evidence="2">Uncharacterized protein</fullName>
    </submittedName>
</protein>
<evidence type="ECO:0000313" key="3">
    <source>
        <dbReference type="Proteomes" id="UP000265520"/>
    </source>
</evidence>
<feature type="non-terminal residue" evidence="2">
    <location>
        <position position="65"/>
    </location>
</feature>